<dbReference type="PANTHER" id="PTHR11819:SF195">
    <property type="entry name" value="SODIUM_GLUCOSE COTRANSPORTER 4"/>
    <property type="match status" value="1"/>
</dbReference>
<feature type="transmembrane region" description="Helical" evidence="7">
    <location>
        <begin position="126"/>
        <end position="151"/>
    </location>
</feature>
<evidence type="ECO:0000313" key="9">
    <source>
        <dbReference type="Proteomes" id="UP001595956"/>
    </source>
</evidence>
<evidence type="ECO:0000256" key="7">
    <source>
        <dbReference type="SAM" id="Phobius"/>
    </source>
</evidence>
<comment type="caution">
    <text evidence="8">The sequence shown here is derived from an EMBL/GenBank/DDBJ whole genome shotgun (WGS) entry which is preliminary data.</text>
</comment>
<feature type="transmembrane region" description="Helical" evidence="7">
    <location>
        <begin position="356"/>
        <end position="378"/>
    </location>
</feature>
<feature type="transmembrane region" description="Helical" evidence="7">
    <location>
        <begin position="301"/>
        <end position="318"/>
    </location>
</feature>
<dbReference type="Proteomes" id="UP001595956">
    <property type="component" value="Unassembled WGS sequence"/>
</dbReference>
<dbReference type="InterPro" id="IPR038377">
    <property type="entry name" value="Na/Glc_symporter_sf"/>
</dbReference>
<comment type="similarity">
    <text evidence="2 6">Belongs to the sodium:solute symporter (SSF) (TC 2.A.21) family.</text>
</comment>
<keyword evidence="4 7" id="KW-1133">Transmembrane helix</keyword>
<protein>
    <submittedName>
        <fullName evidence="8">Sodium:solute symporter family protein</fullName>
    </submittedName>
</protein>
<evidence type="ECO:0000256" key="6">
    <source>
        <dbReference type="RuleBase" id="RU362091"/>
    </source>
</evidence>
<feature type="transmembrane region" description="Helical" evidence="7">
    <location>
        <begin position="432"/>
        <end position="454"/>
    </location>
</feature>
<dbReference type="RefSeq" id="WP_345178002.1">
    <property type="nucleotide sequence ID" value="NZ_BAABFQ010000006.1"/>
</dbReference>
<dbReference type="PROSITE" id="PS50283">
    <property type="entry name" value="NA_SOLUT_SYMP_3"/>
    <property type="match status" value="1"/>
</dbReference>
<dbReference type="Pfam" id="PF00474">
    <property type="entry name" value="SSF"/>
    <property type="match status" value="1"/>
</dbReference>
<dbReference type="EMBL" id="JBHSMD010000001">
    <property type="protein sequence ID" value="MFC5492033.1"/>
    <property type="molecule type" value="Genomic_DNA"/>
</dbReference>
<evidence type="ECO:0000256" key="2">
    <source>
        <dbReference type="ARBA" id="ARBA00006434"/>
    </source>
</evidence>
<proteinExistence type="inferred from homology"/>
<keyword evidence="5 7" id="KW-0472">Membrane</keyword>
<dbReference type="NCBIfam" id="TIGR00813">
    <property type="entry name" value="sss"/>
    <property type="match status" value="1"/>
</dbReference>
<feature type="transmembrane region" description="Helical" evidence="7">
    <location>
        <begin position="251"/>
        <end position="270"/>
    </location>
</feature>
<feature type="transmembrane region" description="Helical" evidence="7">
    <location>
        <begin position="50"/>
        <end position="72"/>
    </location>
</feature>
<feature type="transmembrane region" description="Helical" evidence="7">
    <location>
        <begin position="461"/>
        <end position="479"/>
    </location>
</feature>
<evidence type="ECO:0000256" key="4">
    <source>
        <dbReference type="ARBA" id="ARBA00022989"/>
    </source>
</evidence>
<evidence type="ECO:0000256" key="1">
    <source>
        <dbReference type="ARBA" id="ARBA00004141"/>
    </source>
</evidence>
<feature type="transmembrane region" description="Helical" evidence="7">
    <location>
        <begin position="399"/>
        <end position="420"/>
    </location>
</feature>
<sequence>MASDTIISASAVDYLIVFLYFAVVLGIGVLARRQISDSVDFFLSGRSLPAWVTGLAFISANLGAVEIMGMSASGAEFGLPTVHYFWVGAIPAMLFLGVVMMPFYYGSKVRSVPEFMRRRFGTGAHLVNAISFAVAQLLIAGINLFLLGTIIQALLGWDLYVALIVAAVIVLSYITLGGLSAAIYNEVLQFFVIVASLLPLTLLGLHRVGGWDGLTDGITRAAESNPDTIPPADQQLNSWPGLPLTGFDSELWSVVGIVFGLGFVLSFGYWTTNFVEVQRALASDSISSARKTPIIGSFPKMFVPFITIVPGMIAAVLVNEIADTKAGKVVEGGTSGDVTYNDSLLYLMREVLPNGLLGLAIAGLLAAFMAGMAANISAFNTVLSYDLWQQYVVKERSDAYYLTVGRVATVAATVIAIFTATLASNFSNIMDYLQALFGFFNAPLFATFILGMFWKRMTPTAGWVGLVAGTGSAVLVAILSEDTFGSWSTGTIPISGQGAAFVAAGVAFAVDVVLSIVVSLVTKPKEASELRGLVYSETPRADLVDPQESSYPWYRRTLPLAGVSLVLVTVLNIIF</sequence>
<evidence type="ECO:0000256" key="5">
    <source>
        <dbReference type="ARBA" id="ARBA00023136"/>
    </source>
</evidence>
<dbReference type="InterPro" id="IPR001734">
    <property type="entry name" value="Na/solute_symporter"/>
</dbReference>
<keyword evidence="9" id="KW-1185">Reference proteome</keyword>
<feature type="transmembrane region" description="Helical" evidence="7">
    <location>
        <begin position="499"/>
        <end position="521"/>
    </location>
</feature>
<dbReference type="PANTHER" id="PTHR11819">
    <property type="entry name" value="SOLUTE CARRIER FAMILY 5"/>
    <property type="match status" value="1"/>
</dbReference>
<organism evidence="8 9">
    <name type="scientific">Nocardioides caricicola</name>
    <dbReference type="NCBI Taxonomy" id="634770"/>
    <lineage>
        <taxon>Bacteria</taxon>
        <taxon>Bacillati</taxon>
        <taxon>Actinomycetota</taxon>
        <taxon>Actinomycetes</taxon>
        <taxon>Propionibacteriales</taxon>
        <taxon>Nocardioidaceae</taxon>
        <taxon>Nocardioides</taxon>
    </lineage>
</organism>
<name>A0ABW0MX87_9ACTN</name>
<dbReference type="Gene3D" id="1.20.1730.10">
    <property type="entry name" value="Sodium/glucose cotransporter"/>
    <property type="match status" value="1"/>
</dbReference>
<gene>
    <name evidence="8" type="ORF">ACFPKY_02920</name>
</gene>
<feature type="transmembrane region" description="Helical" evidence="7">
    <location>
        <begin position="157"/>
        <end position="176"/>
    </location>
</feature>
<evidence type="ECO:0000313" key="8">
    <source>
        <dbReference type="EMBL" id="MFC5492033.1"/>
    </source>
</evidence>
<evidence type="ECO:0000256" key="3">
    <source>
        <dbReference type="ARBA" id="ARBA00022692"/>
    </source>
</evidence>
<accession>A0ABW0MX87</accession>
<comment type="subcellular location">
    <subcellularLocation>
        <location evidence="1">Membrane</location>
        <topology evidence="1">Multi-pass membrane protein</topology>
    </subcellularLocation>
</comment>
<feature type="transmembrane region" description="Helical" evidence="7">
    <location>
        <begin position="84"/>
        <end position="105"/>
    </location>
</feature>
<feature type="transmembrane region" description="Helical" evidence="7">
    <location>
        <begin position="188"/>
        <end position="206"/>
    </location>
</feature>
<dbReference type="CDD" id="cd11478">
    <property type="entry name" value="SLC5sbd_u2"/>
    <property type="match status" value="1"/>
</dbReference>
<feature type="transmembrane region" description="Helical" evidence="7">
    <location>
        <begin position="6"/>
        <end position="30"/>
    </location>
</feature>
<reference evidence="9" key="1">
    <citation type="journal article" date="2019" name="Int. J. Syst. Evol. Microbiol.">
        <title>The Global Catalogue of Microorganisms (GCM) 10K type strain sequencing project: providing services to taxonomists for standard genome sequencing and annotation.</title>
        <authorList>
            <consortium name="The Broad Institute Genomics Platform"/>
            <consortium name="The Broad Institute Genome Sequencing Center for Infectious Disease"/>
            <person name="Wu L."/>
            <person name="Ma J."/>
        </authorList>
    </citation>
    <scope>NUCLEOTIDE SEQUENCE [LARGE SCALE GENOMIC DNA]</scope>
    <source>
        <strain evidence="9">KACC 13778</strain>
    </source>
</reference>
<keyword evidence="3 7" id="KW-0812">Transmembrane</keyword>